<feature type="region of interest" description="Disordered" evidence="1">
    <location>
        <begin position="420"/>
        <end position="457"/>
    </location>
</feature>
<reference evidence="3" key="1">
    <citation type="submission" date="2017-03" db="EMBL/GenBank/DDBJ databases">
        <authorList>
            <person name="Sharma R."/>
            <person name="Thines M."/>
        </authorList>
    </citation>
    <scope>NUCLEOTIDE SEQUENCE [LARGE SCALE GENOMIC DNA]</scope>
</reference>
<organism evidence="2 3">
    <name type="scientific">Lasallia pustulata</name>
    <dbReference type="NCBI Taxonomy" id="136370"/>
    <lineage>
        <taxon>Eukaryota</taxon>
        <taxon>Fungi</taxon>
        <taxon>Dikarya</taxon>
        <taxon>Ascomycota</taxon>
        <taxon>Pezizomycotina</taxon>
        <taxon>Lecanoromycetes</taxon>
        <taxon>OSLEUM clade</taxon>
        <taxon>Umbilicariomycetidae</taxon>
        <taxon>Umbilicariales</taxon>
        <taxon>Umbilicariaceae</taxon>
        <taxon>Lasallia</taxon>
    </lineage>
</organism>
<accession>A0A1W5DD32</accession>
<name>A0A1W5DD32_9LECA</name>
<feature type="compositionally biased region" description="Acidic residues" evidence="1">
    <location>
        <begin position="115"/>
        <end position="128"/>
    </location>
</feature>
<dbReference type="AlphaFoldDB" id="A0A1W5DD32"/>
<protein>
    <submittedName>
        <fullName evidence="2">Uncharacterized protein</fullName>
    </submittedName>
</protein>
<feature type="compositionally biased region" description="Basic and acidic residues" evidence="1">
    <location>
        <begin position="424"/>
        <end position="442"/>
    </location>
</feature>
<evidence type="ECO:0000313" key="3">
    <source>
        <dbReference type="Proteomes" id="UP000192927"/>
    </source>
</evidence>
<dbReference type="EMBL" id="FWEW01003781">
    <property type="protein sequence ID" value="SLM41093.1"/>
    <property type="molecule type" value="Genomic_DNA"/>
</dbReference>
<sequence length="801" mass="88183">MAKQRSPDGRLVYLHCSSIFSGPNAHVRRAKKISQLLEKHKPSIKVLTKEFSLPAIAAVAKELLEEQIFESLHRAKLRYPELFQPSERQEAERAASEAEVIRIEAEAAQDIVLTSDDEGGDEGLDFEQGEQRAKPGGPLEDTAEGGDNVQTIAVKLQQSRSQAYHALSVPRLHPVYLPFKTQHRILVLVQILLEECCLEFGNTWVPDLMEARKWNEAESIELTEWTKRFLKYAKTLPPSAIKPVPNKSITEVLFGTSTLRHSAVHRLPTSAAGILNMLSAAITFAEALNDSKRAEMVTEIKTQLEASIEEIVQHQNLLERKLTDQFEDIACRRAELDELERSSIEEMLATDKKQRTEIGSAFESFLVGSQQVSNPCACSRTPSLDGAKADSKAEENIESSWIVHELKPPANVNEAQAYDQSPLGEEKSHQGEKLGKDDRPPCHEQSAGSVEEEPEVPELTLSTFGSKGQKKTWKKAAAFGWGIPAAEEAPVLVDEAPDLEDTSPAPVHVTHNTRLGWPRQGAWNFVAISSVAAEPYNAADEATPAEESCFTAPAEASPTDEPYIVAPEEDPLPEETLTAEEAFFKEDPMGKEKVAPQATLDASQAEPIIEGFNSAEEHTLNQHDDIPHDLDDPYEPTPEPDVAPMHTGPAEDALFLVPPPRPALCAGRDKSDFHSSPPLAPSSTVTSVLEAAAPEAPTKDSHTITLKILNGSKVLRSIVFIRACTRTAILNEARAYCVKCAQDDRTIGRLLAKGYDLALLSLKMYGYDMDLSTYKVDNLSSLVRTVEKTGIPRFTLRISEI</sequence>
<feature type="region of interest" description="Disordered" evidence="1">
    <location>
        <begin position="666"/>
        <end position="686"/>
    </location>
</feature>
<keyword evidence="3" id="KW-1185">Reference proteome</keyword>
<evidence type="ECO:0000313" key="2">
    <source>
        <dbReference type="EMBL" id="SLM41093.1"/>
    </source>
</evidence>
<feature type="region of interest" description="Disordered" evidence="1">
    <location>
        <begin position="112"/>
        <end position="145"/>
    </location>
</feature>
<evidence type="ECO:0000256" key="1">
    <source>
        <dbReference type="SAM" id="MobiDB-lite"/>
    </source>
</evidence>
<dbReference type="Proteomes" id="UP000192927">
    <property type="component" value="Unassembled WGS sequence"/>
</dbReference>
<proteinExistence type="predicted"/>